<feature type="compositionally biased region" description="Low complexity" evidence="5">
    <location>
        <begin position="323"/>
        <end position="335"/>
    </location>
</feature>
<name>A0A3Q8XNY5_9HYPH</name>
<dbReference type="Pfam" id="PF25967">
    <property type="entry name" value="RND-MFP_C"/>
    <property type="match status" value="1"/>
</dbReference>
<dbReference type="GO" id="GO:0015562">
    <property type="term" value="F:efflux transmembrane transporter activity"/>
    <property type="evidence" value="ECO:0007669"/>
    <property type="project" value="TreeGrafter"/>
</dbReference>
<sequence>MIKRFLIAFVLLAVVCGGLVYFNIFRNQAIENFFATMQQPALPVQTVTAEPASWQPGIEAIGTVSAVRGVDLAVEAGGVVREVNFTSNDAIEEGTVLVQIDDQIEQSNLIAARANLTLAEQTLARAQQLRTRGVSAESSLEEAEANAQAAQSEIASLNATLSQKALEAPFSGTIGIPQVEAGQYVTTGTVVATLQDLSRMRVDFSVPEQQRSQLQIGQTIRVGTENGSFDYSGTIVGIEPRIDPATRLVSIRAEVENTEEALNPGQFARVRVELPEESDVIALPQTAIVSSLYGDFVYVVREASEEQEQAAEQAAEQAEEMPEAAAAAPAPAEDAGPTMEARQVFVTTGRRNGSLVEIAEGLSAGDIVVSAGQNRLSNGALVTIDESESPLNRGNPQTAEQVAQ</sequence>
<dbReference type="InterPro" id="IPR058792">
    <property type="entry name" value="Beta-barrel_RND_2"/>
</dbReference>
<organism evidence="9 10">
    <name type="scientific">Georhizobium profundi</name>
    <dbReference type="NCBI Taxonomy" id="2341112"/>
    <lineage>
        <taxon>Bacteria</taxon>
        <taxon>Pseudomonadati</taxon>
        <taxon>Pseudomonadota</taxon>
        <taxon>Alphaproteobacteria</taxon>
        <taxon>Hyphomicrobiales</taxon>
        <taxon>Rhizobiaceae</taxon>
        <taxon>Georhizobium</taxon>
    </lineage>
</organism>
<accession>A0A3Q8XNY5</accession>
<dbReference type="Gene3D" id="2.40.420.20">
    <property type="match status" value="1"/>
</dbReference>
<gene>
    <name evidence="9" type="ORF">D5400_11495</name>
</gene>
<keyword evidence="3" id="KW-0813">Transport</keyword>
<evidence type="ECO:0000256" key="2">
    <source>
        <dbReference type="ARBA" id="ARBA00009477"/>
    </source>
</evidence>
<dbReference type="Proteomes" id="UP000268192">
    <property type="component" value="Chromosome"/>
</dbReference>
<dbReference type="Gene3D" id="2.40.50.100">
    <property type="match status" value="1"/>
</dbReference>
<reference evidence="9 10" key="1">
    <citation type="submission" date="2018-09" db="EMBL/GenBank/DDBJ databases">
        <title>Marinorhizobium profundi gen. nov., sp. nov., isolated from a deep-sea sediment sample from the New Britain Trench and proposal of Marinorhizobiaceae fam. nov. in the order Rhizobiales of the class Alphaproteobacteria.</title>
        <authorList>
            <person name="Cao J."/>
        </authorList>
    </citation>
    <scope>NUCLEOTIDE SEQUENCE [LARGE SCALE GENOMIC DNA]</scope>
    <source>
        <strain evidence="9 10">WS11</strain>
    </source>
</reference>
<dbReference type="KEGG" id="abaw:D5400_11495"/>
<dbReference type="InterPro" id="IPR006143">
    <property type="entry name" value="RND_pump_MFP"/>
</dbReference>
<protein>
    <submittedName>
        <fullName evidence="9">Efflux RND transporter periplasmic adaptor subunit</fullName>
    </submittedName>
</protein>
<dbReference type="SUPFAM" id="SSF111369">
    <property type="entry name" value="HlyD-like secretion proteins"/>
    <property type="match status" value="1"/>
</dbReference>
<evidence type="ECO:0000313" key="10">
    <source>
        <dbReference type="Proteomes" id="UP000268192"/>
    </source>
</evidence>
<dbReference type="NCBIfam" id="TIGR01730">
    <property type="entry name" value="RND_mfp"/>
    <property type="match status" value="1"/>
</dbReference>
<evidence type="ECO:0000256" key="1">
    <source>
        <dbReference type="ARBA" id="ARBA00004196"/>
    </source>
</evidence>
<comment type="similarity">
    <text evidence="2">Belongs to the membrane fusion protein (MFP) (TC 8.A.1) family.</text>
</comment>
<dbReference type="Gene3D" id="1.10.287.470">
    <property type="entry name" value="Helix hairpin bin"/>
    <property type="match status" value="1"/>
</dbReference>
<dbReference type="GO" id="GO:1990281">
    <property type="term" value="C:efflux pump complex"/>
    <property type="evidence" value="ECO:0007669"/>
    <property type="project" value="TreeGrafter"/>
</dbReference>
<keyword evidence="4" id="KW-0175">Coiled coil</keyword>
<feature type="domain" description="CusB-like beta-barrel" evidence="7">
    <location>
        <begin position="202"/>
        <end position="273"/>
    </location>
</feature>
<dbReference type="AlphaFoldDB" id="A0A3Q8XNY5"/>
<evidence type="ECO:0000259" key="8">
    <source>
        <dbReference type="Pfam" id="PF25967"/>
    </source>
</evidence>
<dbReference type="RefSeq" id="WP_126010134.1">
    <property type="nucleotide sequence ID" value="NZ_CP032509.1"/>
</dbReference>
<dbReference type="InterPro" id="IPR058627">
    <property type="entry name" value="MdtA-like_C"/>
</dbReference>
<evidence type="ECO:0000259" key="7">
    <source>
        <dbReference type="Pfam" id="PF25954"/>
    </source>
</evidence>
<evidence type="ECO:0000313" key="9">
    <source>
        <dbReference type="EMBL" id="AZN71815.1"/>
    </source>
</evidence>
<dbReference type="Gene3D" id="2.40.30.170">
    <property type="match status" value="1"/>
</dbReference>
<feature type="domain" description="Multidrug resistance protein MdtA-like C-terminal permuted SH3" evidence="8">
    <location>
        <begin position="346"/>
        <end position="372"/>
    </location>
</feature>
<evidence type="ECO:0000256" key="4">
    <source>
        <dbReference type="SAM" id="Coils"/>
    </source>
</evidence>
<dbReference type="InterPro" id="IPR058625">
    <property type="entry name" value="MdtA-like_BSH"/>
</dbReference>
<feature type="coiled-coil region" evidence="4">
    <location>
        <begin position="109"/>
        <end position="167"/>
    </location>
</feature>
<evidence type="ECO:0000256" key="5">
    <source>
        <dbReference type="SAM" id="MobiDB-lite"/>
    </source>
</evidence>
<dbReference type="PANTHER" id="PTHR30469">
    <property type="entry name" value="MULTIDRUG RESISTANCE PROTEIN MDTA"/>
    <property type="match status" value="1"/>
</dbReference>
<keyword evidence="10" id="KW-1185">Reference proteome</keyword>
<dbReference type="Pfam" id="PF25954">
    <property type="entry name" value="Beta-barrel_RND_2"/>
    <property type="match status" value="1"/>
</dbReference>
<feature type="region of interest" description="Disordered" evidence="5">
    <location>
        <begin position="308"/>
        <end position="337"/>
    </location>
</feature>
<dbReference type="PANTHER" id="PTHR30469:SF11">
    <property type="entry name" value="BLL4320 PROTEIN"/>
    <property type="match status" value="1"/>
</dbReference>
<evidence type="ECO:0000256" key="3">
    <source>
        <dbReference type="ARBA" id="ARBA00022448"/>
    </source>
</evidence>
<proteinExistence type="inferred from homology"/>
<feature type="domain" description="Multidrug resistance protein MdtA-like barrel-sandwich hybrid" evidence="6">
    <location>
        <begin position="71"/>
        <end position="190"/>
    </location>
</feature>
<dbReference type="OrthoDB" id="9806939at2"/>
<dbReference type="EMBL" id="CP032509">
    <property type="protein sequence ID" value="AZN71815.1"/>
    <property type="molecule type" value="Genomic_DNA"/>
</dbReference>
<comment type="subcellular location">
    <subcellularLocation>
        <location evidence="1">Cell envelope</location>
    </subcellularLocation>
</comment>
<evidence type="ECO:0000259" key="6">
    <source>
        <dbReference type="Pfam" id="PF25917"/>
    </source>
</evidence>
<dbReference type="Pfam" id="PF25917">
    <property type="entry name" value="BSH_RND"/>
    <property type="match status" value="1"/>
</dbReference>
<dbReference type="FunFam" id="2.40.30.170:FF:000010">
    <property type="entry name" value="Efflux RND transporter periplasmic adaptor subunit"/>
    <property type="match status" value="1"/>
</dbReference>